<dbReference type="Proteomes" id="UP000812961">
    <property type="component" value="Unassembled WGS sequence"/>
</dbReference>
<evidence type="ECO:0000256" key="4">
    <source>
        <dbReference type="ARBA" id="ARBA00022692"/>
    </source>
</evidence>
<comment type="similarity">
    <text evidence="2">Belongs to the UPF0702 family.</text>
</comment>
<dbReference type="PANTHER" id="PTHR34582:SF6">
    <property type="entry name" value="UPF0702 TRANSMEMBRANE PROTEIN YCAP"/>
    <property type="match status" value="1"/>
</dbReference>
<evidence type="ECO:0000256" key="5">
    <source>
        <dbReference type="ARBA" id="ARBA00022989"/>
    </source>
</evidence>
<feature type="transmembrane region" description="Helical" evidence="7">
    <location>
        <begin position="79"/>
        <end position="101"/>
    </location>
</feature>
<keyword evidence="4 7" id="KW-0812">Transmembrane</keyword>
<evidence type="ECO:0000313" key="10">
    <source>
        <dbReference type="Proteomes" id="UP000812961"/>
    </source>
</evidence>
<keyword evidence="5 7" id="KW-1133">Transmembrane helix</keyword>
<organism evidence="9 10">
    <name type="scientific">Chitinophaga rhizophila</name>
    <dbReference type="NCBI Taxonomy" id="2866212"/>
    <lineage>
        <taxon>Bacteria</taxon>
        <taxon>Pseudomonadati</taxon>
        <taxon>Bacteroidota</taxon>
        <taxon>Chitinophagia</taxon>
        <taxon>Chitinophagales</taxon>
        <taxon>Chitinophagaceae</taxon>
        <taxon>Chitinophaga</taxon>
    </lineage>
</organism>
<sequence length="226" mass="25026">MDKSAIKLEDIGRILTGDTPPEFFIEILIRGIFVYIILMGALRIMGKRMATRLTRNELAAISTLAAAIGIPMFTPDRGILPGLVIAIVVVCVQRLVAWLSIRSQRIERLSQGYISTLVEDGCLKMKEMKKARISREQLMAQLRAKKILHLGQVKRMYMEANGAFTVLRHTDAKPGLSVIPAFDKDFLEEQRQAKDILLCSYCGEDAAPGNQDCAACGANEKTKAVC</sequence>
<dbReference type="PANTHER" id="PTHR34582">
    <property type="entry name" value="UPF0702 TRANSMEMBRANE PROTEIN YCAP"/>
    <property type="match status" value="1"/>
</dbReference>
<dbReference type="Pfam" id="PF04239">
    <property type="entry name" value="DUF421"/>
    <property type="match status" value="1"/>
</dbReference>
<keyword evidence="6 7" id="KW-0472">Membrane</keyword>
<dbReference type="RefSeq" id="WP_220247981.1">
    <property type="nucleotide sequence ID" value="NZ_JAICCF010000001.1"/>
</dbReference>
<evidence type="ECO:0000256" key="1">
    <source>
        <dbReference type="ARBA" id="ARBA00004651"/>
    </source>
</evidence>
<accession>A0ABS7G7N6</accession>
<comment type="subcellular location">
    <subcellularLocation>
        <location evidence="1">Cell membrane</location>
        <topology evidence="1">Multi-pass membrane protein</topology>
    </subcellularLocation>
</comment>
<evidence type="ECO:0000256" key="2">
    <source>
        <dbReference type="ARBA" id="ARBA00006448"/>
    </source>
</evidence>
<keyword evidence="10" id="KW-1185">Reference proteome</keyword>
<evidence type="ECO:0000313" key="9">
    <source>
        <dbReference type="EMBL" id="MBW8682742.1"/>
    </source>
</evidence>
<evidence type="ECO:0000256" key="6">
    <source>
        <dbReference type="ARBA" id="ARBA00023136"/>
    </source>
</evidence>
<reference evidence="9 10" key="1">
    <citation type="submission" date="2021-08" db="EMBL/GenBank/DDBJ databases">
        <title>The genome sequence of Chitinophaga sp. B61.</title>
        <authorList>
            <person name="Zhang X."/>
        </authorList>
    </citation>
    <scope>NUCLEOTIDE SEQUENCE [LARGE SCALE GENOMIC DNA]</scope>
    <source>
        <strain evidence="9 10">B61</strain>
    </source>
</reference>
<keyword evidence="3" id="KW-1003">Cell membrane</keyword>
<dbReference type="Gene3D" id="3.30.240.20">
    <property type="entry name" value="bsu07140 like domains"/>
    <property type="match status" value="1"/>
</dbReference>
<gene>
    <name evidence="9" type="ORF">K1Y79_00225</name>
</gene>
<evidence type="ECO:0000259" key="8">
    <source>
        <dbReference type="Pfam" id="PF04239"/>
    </source>
</evidence>
<evidence type="ECO:0000256" key="7">
    <source>
        <dbReference type="SAM" id="Phobius"/>
    </source>
</evidence>
<proteinExistence type="inferred from homology"/>
<evidence type="ECO:0000256" key="3">
    <source>
        <dbReference type="ARBA" id="ARBA00022475"/>
    </source>
</evidence>
<comment type="caution">
    <text evidence="9">The sequence shown here is derived from an EMBL/GenBank/DDBJ whole genome shotgun (WGS) entry which is preliminary data.</text>
</comment>
<dbReference type="InterPro" id="IPR023090">
    <property type="entry name" value="UPF0702_alpha/beta_dom_sf"/>
</dbReference>
<protein>
    <submittedName>
        <fullName evidence="9">DUF421 domain-containing protein</fullName>
    </submittedName>
</protein>
<feature type="transmembrane region" description="Helical" evidence="7">
    <location>
        <begin position="56"/>
        <end position="73"/>
    </location>
</feature>
<dbReference type="InterPro" id="IPR007353">
    <property type="entry name" value="DUF421"/>
</dbReference>
<dbReference type="EMBL" id="JAICCF010000001">
    <property type="protein sequence ID" value="MBW8682742.1"/>
    <property type="molecule type" value="Genomic_DNA"/>
</dbReference>
<feature type="domain" description="YetF C-terminal" evidence="8">
    <location>
        <begin position="102"/>
        <end position="179"/>
    </location>
</feature>
<feature type="transmembrane region" description="Helical" evidence="7">
    <location>
        <begin position="23"/>
        <end position="44"/>
    </location>
</feature>
<name>A0ABS7G7N6_9BACT</name>